<dbReference type="EMBL" id="JBIAQY010000006">
    <property type="protein sequence ID" value="MFF3570025.1"/>
    <property type="molecule type" value="Genomic_DNA"/>
</dbReference>
<sequence length="70" mass="7408">MTDSDDLTSILKHAVPESISALSQADRDDLARLIAQAAQSRAEQLTTDAFGALDNVPGFLRGAVRRAVGL</sequence>
<dbReference type="Proteomes" id="UP001601992">
    <property type="component" value="Unassembled WGS sequence"/>
</dbReference>
<evidence type="ECO:0008006" key="3">
    <source>
        <dbReference type="Google" id="ProtNLM"/>
    </source>
</evidence>
<proteinExistence type="predicted"/>
<gene>
    <name evidence="1" type="ORF">ACFYXQ_19800</name>
</gene>
<evidence type="ECO:0000313" key="1">
    <source>
        <dbReference type="EMBL" id="MFF3570025.1"/>
    </source>
</evidence>
<reference evidence="1 2" key="1">
    <citation type="submission" date="2024-10" db="EMBL/GenBank/DDBJ databases">
        <title>The Natural Products Discovery Center: Release of the First 8490 Sequenced Strains for Exploring Actinobacteria Biosynthetic Diversity.</title>
        <authorList>
            <person name="Kalkreuter E."/>
            <person name="Kautsar S.A."/>
            <person name="Yang D."/>
            <person name="Bader C.D."/>
            <person name="Teijaro C.N."/>
            <person name="Fluegel L."/>
            <person name="Davis C.M."/>
            <person name="Simpson J.R."/>
            <person name="Lauterbach L."/>
            <person name="Steele A.D."/>
            <person name="Gui C."/>
            <person name="Meng S."/>
            <person name="Li G."/>
            <person name="Viehrig K."/>
            <person name="Ye F."/>
            <person name="Su P."/>
            <person name="Kiefer A.F."/>
            <person name="Nichols A."/>
            <person name="Cepeda A.J."/>
            <person name="Yan W."/>
            <person name="Fan B."/>
            <person name="Jiang Y."/>
            <person name="Adhikari A."/>
            <person name="Zheng C.-J."/>
            <person name="Schuster L."/>
            <person name="Cowan T.M."/>
            <person name="Smanski M.J."/>
            <person name="Chevrette M.G."/>
            <person name="De Carvalho L.P.S."/>
            <person name="Shen B."/>
        </authorList>
    </citation>
    <scope>NUCLEOTIDE SEQUENCE [LARGE SCALE GENOMIC DNA]</scope>
    <source>
        <strain evidence="1 2">NPDC002593</strain>
    </source>
</reference>
<name>A0ABW6S143_9NOCA</name>
<protein>
    <recommendedName>
        <fullName evidence="3">FXSXX-COOH protein</fullName>
    </recommendedName>
</protein>
<accession>A0ABW6S143</accession>
<keyword evidence="2" id="KW-1185">Reference proteome</keyword>
<evidence type="ECO:0000313" key="2">
    <source>
        <dbReference type="Proteomes" id="UP001601992"/>
    </source>
</evidence>
<dbReference type="RefSeq" id="WP_157186850.1">
    <property type="nucleotide sequence ID" value="NZ_JBIAQY010000006.1"/>
</dbReference>
<comment type="caution">
    <text evidence="1">The sequence shown here is derived from an EMBL/GenBank/DDBJ whole genome shotgun (WGS) entry which is preliminary data.</text>
</comment>
<organism evidence="1 2">
    <name type="scientific">Nocardia jiangxiensis</name>
    <dbReference type="NCBI Taxonomy" id="282685"/>
    <lineage>
        <taxon>Bacteria</taxon>
        <taxon>Bacillati</taxon>
        <taxon>Actinomycetota</taxon>
        <taxon>Actinomycetes</taxon>
        <taxon>Mycobacteriales</taxon>
        <taxon>Nocardiaceae</taxon>
        <taxon>Nocardia</taxon>
    </lineage>
</organism>